<organism evidence="2 3">
    <name type="scientific">Lomentospora prolificans</name>
    <dbReference type="NCBI Taxonomy" id="41688"/>
    <lineage>
        <taxon>Eukaryota</taxon>
        <taxon>Fungi</taxon>
        <taxon>Dikarya</taxon>
        <taxon>Ascomycota</taxon>
        <taxon>Pezizomycotina</taxon>
        <taxon>Sordariomycetes</taxon>
        <taxon>Hypocreomycetidae</taxon>
        <taxon>Microascales</taxon>
        <taxon>Microascaceae</taxon>
        <taxon>Lomentospora</taxon>
    </lineage>
</organism>
<evidence type="ECO:0000256" key="1">
    <source>
        <dbReference type="ARBA" id="ARBA00009884"/>
    </source>
</evidence>
<dbReference type="InterPro" id="IPR036045">
    <property type="entry name" value="Sec1-like_sf"/>
</dbReference>
<dbReference type="InterPro" id="IPR001619">
    <property type="entry name" value="Sec1-like"/>
</dbReference>
<dbReference type="GO" id="GO:0016192">
    <property type="term" value="P:vesicle-mediated transport"/>
    <property type="evidence" value="ECO:0007669"/>
    <property type="project" value="InterPro"/>
</dbReference>
<dbReference type="OrthoDB" id="2228at2759"/>
<accession>A0A2N3NBH0</accession>
<protein>
    <submittedName>
        <fullName evidence="2">Uncharacterized protein</fullName>
    </submittedName>
</protein>
<dbReference type="InterPro" id="IPR043154">
    <property type="entry name" value="Sec-1-like_dom1"/>
</dbReference>
<proteinExistence type="inferred from homology"/>
<dbReference type="Pfam" id="PF00995">
    <property type="entry name" value="Sec1"/>
    <property type="match status" value="1"/>
</dbReference>
<dbReference type="SUPFAM" id="SSF56815">
    <property type="entry name" value="Sec1/munc18-like (SM) proteins"/>
    <property type="match status" value="1"/>
</dbReference>
<evidence type="ECO:0000313" key="2">
    <source>
        <dbReference type="EMBL" id="PKS09779.1"/>
    </source>
</evidence>
<gene>
    <name evidence="2" type="ORF">jhhlp_004400</name>
</gene>
<dbReference type="EMBL" id="NLAX01000010">
    <property type="protein sequence ID" value="PKS09779.1"/>
    <property type="molecule type" value="Genomic_DNA"/>
</dbReference>
<dbReference type="STRING" id="41688.A0A2N3NBH0"/>
<dbReference type="Gene3D" id="3.40.50.2060">
    <property type="match status" value="1"/>
</dbReference>
<sequence length="157" mass="17971">MAISAVQEQRDNQKSKKLLENAVPEDDILNQNVARSCADIETLEERRDMSPDIDAIYFLTPEPHIVDSVTADLESGRYRSGFLLWTSLLDPPLRRRLEGSPAHRSMVVGFDTIPLDFFPRESHLVTFRDPWSFPVLYHPGCNNLVTEHMRILAQKVP</sequence>
<name>A0A2N3NBH0_9PEZI</name>
<dbReference type="InParanoid" id="A0A2N3NBH0"/>
<dbReference type="VEuPathDB" id="FungiDB:jhhlp_004400"/>
<keyword evidence="3" id="KW-1185">Reference proteome</keyword>
<comment type="caution">
    <text evidence="2">The sequence shown here is derived from an EMBL/GenBank/DDBJ whole genome shotgun (WGS) entry which is preliminary data.</text>
</comment>
<evidence type="ECO:0000313" key="3">
    <source>
        <dbReference type="Proteomes" id="UP000233524"/>
    </source>
</evidence>
<dbReference type="Proteomes" id="UP000233524">
    <property type="component" value="Unassembled WGS sequence"/>
</dbReference>
<comment type="similarity">
    <text evidence="1">Belongs to the STXBP/unc-18/SEC1 family.</text>
</comment>
<dbReference type="AlphaFoldDB" id="A0A2N3NBH0"/>
<reference evidence="2 3" key="1">
    <citation type="journal article" date="2017" name="G3 (Bethesda)">
        <title>First Draft Genome Sequence of the Pathogenic Fungus Lomentospora prolificans (Formerly Scedosporium prolificans).</title>
        <authorList>
            <person name="Luo R."/>
            <person name="Zimin A."/>
            <person name="Workman R."/>
            <person name="Fan Y."/>
            <person name="Pertea G."/>
            <person name="Grossman N."/>
            <person name="Wear M.P."/>
            <person name="Jia B."/>
            <person name="Miller H."/>
            <person name="Casadevall A."/>
            <person name="Timp W."/>
            <person name="Zhang S.X."/>
            <person name="Salzberg S.L."/>
        </authorList>
    </citation>
    <scope>NUCLEOTIDE SEQUENCE [LARGE SCALE GENOMIC DNA]</scope>
    <source>
        <strain evidence="2 3">JHH-5317</strain>
    </source>
</reference>